<dbReference type="AlphaFoldDB" id="A0A430LJJ2"/>
<protein>
    <submittedName>
        <fullName evidence="1">Uncharacterized protein</fullName>
    </submittedName>
</protein>
<dbReference type="Proteomes" id="UP000287124">
    <property type="component" value="Unassembled WGS sequence"/>
</dbReference>
<evidence type="ECO:0000313" key="2">
    <source>
        <dbReference type="Proteomes" id="UP000287124"/>
    </source>
</evidence>
<keyword evidence="2" id="KW-1185">Reference proteome</keyword>
<comment type="caution">
    <text evidence="1">The sequence shown here is derived from an EMBL/GenBank/DDBJ whole genome shotgun (WGS) entry which is preliminary data.</text>
</comment>
<sequence length="83" mass="9288">MGGAPSCKFLDSEYPVASLTANQNVIVFIKGDDDVENYTEDWVTSPLVGWGWWPTTGNSRAYRDLVYGKWPNDATAAPQFWGR</sequence>
<evidence type="ECO:0000313" key="1">
    <source>
        <dbReference type="EMBL" id="RTE75833.1"/>
    </source>
</evidence>
<accession>A0A430LJJ2</accession>
<reference evidence="1 2" key="1">
    <citation type="submission" date="2017-06" db="EMBL/GenBank/DDBJ databases">
        <title>Comparative genomic analysis of Ambrosia Fusariam Clade fungi.</title>
        <authorList>
            <person name="Stajich J.E."/>
            <person name="Carrillo J."/>
            <person name="Kijimoto T."/>
            <person name="Eskalen A."/>
            <person name="O'Donnell K."/>
            <person name="Kasson M."/>
        </authorList>
    </citation>
    <scope>NUCLEOTIDE SEQUENCE [LARGE SCALE GENOMIC DNA]</scope>
    <source>
        <strain evidence="1 2">UCR1854</strain>
    </source>
</reference>
<dbReference type="EMBL" id="MIKF01000173">
    <property type="protein sequence ID" value="RTE75833.1"/>
    <property type="molecule type" value="Genomic_DNA"/>
</dbReference>
<organism evidence="1 2">
    <name type="scientific">Fusarium euwallaceae</name>
    <dbReference type="NCBI Taxonomy" id="1147111"/>
    <lineage>
        <taxon>Eukaryota</taxon>
        <taxon>Fungi</taxon>
        <taxon>Dikarya</taxon>
        <taxon>Ascomycota</taxon>
        <taxon>Pezizomycotina</taxon>
        <taxon>Sordariomycetes</taxon>
        <taxon>Hypocreomycetidae</taxon>
        <taxon>Hypocreales</taxon>
        <taxon>Nectriaceae</taxon>
        <taxon>Fusarium</taxon>
        <taxon>Fusarium solani species complex</taxon>
    </lineage>
</organism>
<name>A0A430LJJ2_9HYPO</name>
<proteinExistence type="predicted"/>
<gene>
    <name evidence="1" type="ORF">BHE90_009690</name>
</gene>